<dbReference type="PANTHER" id="PTHR11945:SF723">
    <property type="entry name" value="AGAMOUS-LIKE MADS-BOX PROTEIN AGL62"/>
    <property type="match status" value="1"/>
</dbReference>
<reference evidence="7" key="1">
    <citation type="submission" date="2023-04" db="EMBL/GenBank/DDBJ databases">
        <authorList>
            <person name="Vijverberg K."/>
            <person name="Xiong W."/>
            <person name="Schranz E."/>
        </authorList>
    </citation>
    <scope>NUCLEOTIDE SEQUENCE</scope>
</reference>
<dbReference type="GO" id="GO:0046983">
    <property type="term" value="F:protein dimerization activity"/>
    <property type="evidence" value="ECO:0007669"/>
    <property type="project" value="InterPro"/>
</dbReference>
<comment type="subcellular location">
    <subcellularLocation>
        <location evidence="1">Nucleus</location>
    </subcellularLocation>
</comment>
<dbReference type="Pfam" id="PF00319">
    <property type="entry name" value="SRF-TF"/>
    <property type="match status" value="1"/>
</dbReference>
<dbReference type="PRINTS" id="PR00404">
    <property type="entry name" value="MADSDOMAIN"/>
</dbReference>
<keyword evidence="3" id="KW-0238">DNA-binding</keyword>
<dbReference type="Gene3D" id="3.40.1810.10">
    <property type="entry name" value="Transcription factor, MADS-box"/>
    <property type="match status" value="1"/>
</dbReference>
<evidence type="ECO:0000256" key="4">
    <source>
        <dbReference type="ARBA" id="ARBA00023163"/>
    </source>
</evidence>
<dbReference type="GO" id="GO:0000978">
    <property type="term" value="F:RNA polymerase II cis-regulatory region sequence-specific DNA binding"/>
    <property type="evidence" value="ECO:0007669"/>
    <property type="project" value="TreeGrafter"/>
</dbReference>
<keyword evidence="5" id="KW-0539">Nucleus</keyword>
<dbReference type="PROSITE" id="PS50066">
    <property type="entry name" value="MADS_BOX_2"/>
    <property type="match status" value="1"/>
</dbReference>
<dbReference type="InterPro" id="IPR036879">
    <property type="entry name" value="TF_MADSbox_sf"/>
</dbReference>
<dbReference type="InterPro" id="IPR002100">
    <property type="entry name" value="TF_MADSbox"/>
</dbReference>
<organism evidence="7 8">
    <name type="scientific">Lactuca saligna</name>
    <name type="common">Willowleaf lettuce</name>
    <dbReference type="NCBI Taxonomy" id="75948"/>
    <lineage>
        <taxon>Eukaryota</taxon>
        <taxon>Viridiplantae</taxon>
        <taxon>Streptophyta</taxon>
        <taxon>Embryophyta</taxon>
        <taxon>Tracheophyta</taxon>
        <taxon>Spermatophyta</taxon>
        <taxon>Magnoliopsida</taxon>
        <taxon>eudicotyledons</taxon>
        <taxon>Gunneridae</taxon>
        <taxon>Pentapetalae</taxon>
        <taxon>asterids</taxon>
        <taxon>campanulids</taxon>
        <taxon>Asterales</taxon>
        <taxon>Asteraceae</taxon>
        <taxon>Cichorioideae</taxon>
        <taxon>Cichorieae</taxon>
        <taxon>Lactucinae</taxon>
        <taxon>Lactuca</taxon>
    </lineage>
</organism>
<keyword evidence="8" id="KW-1185">Reference proteome</keyword>
<accession>A0AA35YDD9</accession>
<gene>
    <name evidence="7" type="ORF">LSALG_LOCUS8941</name>
</gene>
<keyword evidence="2" id="KW-0805">Transcription regulation</keyword>
<sequence>MVMKNVPVSYPGSASVPGGASMMKLTKGRQKIEMKKIEEINSRQVAFSKRRIGLFKKASEICVLTEAQIAILVSSPGGRLFAFGHPNPDVLFDCYPNNNNKEYSTTNNITGADTAATQNSTPPLPMVNFNQHYIEVLRELEAEKKRGETIPVSSEGSCWFDEPVDGLDVEEVRQYLCSLDELKKKVLTRADELTMINNSSAAFVGSSNNFQLVDIPSNTGVDGGLNFQYGGDFGNL</sequence>
<evidence type="ECO:0000313" key="8">
    <source>
        <dbReference type="Proteomes" id="UP001177003"/>
    </source>
</evidence>
<dbReference type="EMBL" id="OX465077">
    <property type="protein sequence ID" value="CAI9268518.1"/>
    <property type="molecule type" value="Genomic_DNA"/>
</dbReference>
<protein>
    <recommendedName>
        <fullName evidence="6">MADS-box domain-containing protein</fullName>
    </recommendedName>
</protein>
<evidence type="ECO:0000256" key="2">
    <source>
        <dbReference type="ARBA" id="ARBA00023015"/>
    </source>
</evidence>
<dbReference type="GO" id="GO:0000981">
    <property type="term" value="F:DNA-binding transcription factor activity, RNA polymerase II-specific"/>
    <property type="evidence" value="ECO:0007669"/>
    <property type="project" value="TreeGrafter"/>
</dbReference>
<dbReference type="SUPFAM" id="SSF55455">
    <property type="entry name" value="SRF-like"/>
    <property type="match status" value="1"/>
</dbReference>
<name>A0AA35YDD9_LACSI</name>
<proteinExistence type="predicted"/>
<dbReference type="Proteomes" id="UP001177003">
    <property type="component" value="Chromosome 1"/>
</dbReference>
<evidence type="ECO:0000256" key="5">
    <source>
        <dbReference type="ARBA" id="ARBA00023242"/>
    </source>
</evidence>
<dbReference type="GO" id="GO:0005634">
    <property type="term" value="C:nucleus"/>
    <property type="evidence" value="ECO:0007669"/>
    <property type="project" value="UniProtKB-SubCell"/>
</dbReference>
<keyword evidence="4" id="KW-0804">Transcription</keyword>
<dbReference type="SMART" id="SM00432">
    <property type="entry name" value="MADS"/>
    <property type="match status" value="1"/>
</dbReference>
<feature type="domain" description="MADS-box" evidence="6">
    <location>
        <begin position="27"/>
        <end position="87"/>
    </location>
</feature>
<evidence type="ECO:0000256" key="3">
    <source>
        <dbReference type="ARBA" id="ARBA00023125"/>
    </source>
</evidence>
<evidence type="ECO:0000259" key="6">
    <source>
        <dbReference type="PROSITE" id="PS50066"/>
    </source>
</evidence>
<evidence type="ECO:0000256" key="1">
    <source>
        <dbReference type="ARBA" id="ARBA00004123"/>
    </source>
</evidence>
<dbReference type="PANTHER" id="PTHR11945">
    <property type="entry name" value="MADS BOX PROTEIN"/>
    <property type="match status" value="1"/>
</dbReference>
<dbReference type="AlphaFoldDB" id="A0AA35YDD9"/>
<evidence type="ECO:0000313" key="7">
    <source>
        <dbReference type="EMBL" id="CAI9268518.1"/>
    </source>
</evidence>